<keyword evidence="3" id="KW-1185">Reference proteome</keyword>
<proteinExistence type="predicted"/>
<evidence type="ECO:0000259" key="1">
    <source>
        <dbReference type="PROSITE" id="PS51671"/>
    </source>
</evidence>
<sequence length="146" mass="16267">MTAKQISVFLENKPGQLTEFARLLDHNGINMHALSVADAKDFGILRIIVDDSYKTACVLKDAGYVFSITKVLAIEIPDKPGSLVRVLDILSENGVNLEYTYAFTSKKEDSAYMIFKVADNEKAIEVLDKEGIKPVCQSEMSELFTR</sequence>
<evidence type="ECO:0000313" key="3">
    <source>
        <dbReference type="Proteomes" id="UP000294682"/>
    </source>
</evidence>
<name>A0A9X8UHD5_9FIRM</name>
<protein>
    <recommendedName>
        <fullName evidence="1">ACT domain-containing protein</fullName>
    </recommendedName>
</protein>
<dbReference type="Proteomes" id="UP000294682">
    <property type="component" value="Unassembled WGS sequence"/>
</dbReference>
<dbReference type="Gene3D" id="3.30.2130.10">
    <property type="entry name" value="VC0802-like"/>
    <property type="match status" value="1"/>
</dbReference>
<dbReference type="CDD" id="cd04882">
    <property type="entry name" value="ACT_Bt0572_2"/>
    <property type="match status" value="1"/>
</dbReference>
<dbReference type="InterPro" id="IPR045739">
    <property type="entry name" value="ACT_dom_pair"/>
</dbReference>
<feature type="domain" description="ACT" evidence="1">
    <location>
        <begin position="71"/>
        <end position="146"/>
    </location>
</feature>
<dbReference type="AlphaFoldDB" id="A0A9X8UHD5"/>
<dbReference type="InterPro" id="IPR002912">
    <property type="entry name" value="ACT_dom"/>
</dbReference>
<dbReference type="RefSeq" id="WP_079697970.1">
    <property type="nucleotide sequence ID" value="NZ_JADNAH010000008.1"/>
</dbReference>
<dbReference type="PANTHER" id="PTHR40099:SF1">
    <property type="entry name" value="ACETOLACTATE SYNTHASE, SMALL SUBUNIT"/>
    <property type="match status" value="1"/>
</dbReference>
<gene>
    <name evidence="2" type="ORF">EDD78_11273</name>
</gene>
<dbReference type="InterPro" id="IPR045865">
    <property type="entry name" value="ACT-like_dom_sf"/>
</dbReference>
<dbReference type="PROSITE" id="PS51671">
    <property type="entry name" value="ACT"/>
    <property type="match status" value="1"/>
</dbReference>
<dbReference type="EMBL" id="SLUK01000012">
    <property type="protein sequence ID" value="TCL41903.1"/>
    <property type="molecule type" value="Genomic_DNA"/>
</dbReference>
<dbReference type="OrthoDB" id="9790662at2"/>
<organism evidence="2 3">
    <name type="scientific">Harryflintia acetispora</name>
    <dbReference type="NCBI Taxonomy" id="1849041"/>
    <lineage>
        <taxon>Bacteria</taxon>
        <taxon>Bacillati</taxon>
        <taxon>Bacillota</taxon>
        <taxon>Clostridia</taxon>
        <taxon>Eubacteriales</taxon>
        <taxon>Oscillospiraceae</taxon>
        <taxon>Harryflintia</taxon>
    </lineage>
</organism>
<accession>A0A9X8UHD5</accession>
<reference evidence="2 3" key="1">
    <citation type="submission" date="2019-03" db="EMBL/GenBank/DDBJ databases">
        <title>Genomic Encyclopedia of Type Strains, Phase IV (KMG-IV): sequencing the most valuable type-strain genomes for metagenomic binning, comparative biology and taxonomic classification.</title>
        <authorList>
            <person name="Goeker M."/>
        </authorList>
    </citation>
    <scope>NUCLEOTIDE SEQUENCE [LARGE SCALE GENOMIC DNA]</scope>
    <source>
        <strain evidence="2 3">DSM 100433</strain>
    </source>
</reference>
<comment type="caution">
    <text evidence="2">The sequence shown here is derived from an EMBL/GenBank/DDBJ whole genome shotgun (WGS) entry which is preliminary data.</text>
</comment>
<dbReference type="SUPFAM" id="SSF55021">
    <property type="entry name" value="ACT-like"/>
    <property type="match status" value="2"/>
</dbReference>
<dbReference type="PANTHER" id="PTHR40099">
    <property type="entry name" value="ACETOLACTATE SYNTHASE, SMALL SUBUNIT"/>
    <property type="match status" value="1"/>
</dbReference>
<dbReference type="Pfam" id="PF19571">
    <property type="entry name" value="ACT_8"/>
    <property type="match status" value="1"/>
</dbReference>
<evidence type="ECO:0000313" key="2">
    <source>
        <dbReference type="EMBL" id="TCL41903.1"/>
    </source>
</evidence>